<proteinExistence type="predicted"/>
<dbReference type="AlphaFoldDB" id="A0ABD5YYA6"/>
<dbReference type="EMBL" id="JBHTAX010000008">
    <property type="protein sequence ID" value="MFC7193391.1"/>
    <property type="molecule type" value="Genomic_DNA"/>
</dbReference>
<reference evidence="3" key="3">
    <citation type="submission" date="2024-09" db="EMBL/GenBank/DDBJ databases">
        <authorList>
            <person name="Sun Q."/>
        </authorList>
    </citation>
    <scope>NUCLEOTIDE SEQUENCE</scope>
    <source>
        <strain evidence="3">NBRC 107106</strain>
    </source>
</reference>
<evidence type="ECO:0000313" key="2">
    <source>
        <dbReference type="EMBL" id="MFC7193329.1"/>
    </source>
</evidence>
<comment type="caution">
    <text evidence="3">The sequence shown here is derived from an EMBL/GenBank/DDBJ whole genome shotgun (WGS) entry which is preliminary data.</text>
</comment>
<reference evidence="4" key="2">
    <citation type="journal article" date="2019" name="Int. J. Syst. Evol. Microbiol.">
        <title>The Global Catalogue of Microorganisms (GCM) 10K type strain sequencing project: providing services to taxonomists for standard genome sequencing and annotation.</title>
        <authorList>
            <consortium name="The Broad Institute Genomics Platform"/>
            <consortium name="The Broad Institute Genome Sequencing Center for Infectious Disease"/>
            <person name="Wu L."/>
            <person name="Ma J."/>
        </authorList>
    </citation>
    <scope>NUCLEOTIDE SEQUENCE [LARGE SCALE GENOMIC DNA]</scope>
    <source>
        <strain evidence="4">RDMS1</strain>
    </source>
</reference>
<accession>A0ABD5YYA6</accession>
<keyword evidence="4" id="KW-1185">Reference proteome</keyword>
<evidence type="ECO:0000313" key="3">
    <source>
        <dbReference type="EMBL" id="MFC7193391.1"/>
    </source>
</evidence>
<reference evidence="3" key="1">
    <citation type="journal article" date="2014" name="Int. J. Syst. Evol. Microbiol.">
        <title>Complete genome sequence of Corynebacterium casei LMG S-19264T (=DSM 44701T), isolated from a smear-ripened cheese.</title>
        <authorList>
            <consortium name="US DOE Joint Genome Institute (JGI-PGF)"/>
            <person name="Walter F."/>
            <person name="Albersmeier A."/>
            <person name="Kalinowski J."/>
            <person name="Ruckert C."/>
        </authorList>
    </citation>
    <scope>NUCLEOTIDE SEQUENCE [LARGE SCALE GENOMIC DNA]</scope>
    <source>
        <strain evidence="3">NBRC 107106</strain>
    </source>
</reference>
<feature type="domain" description="DUF8156" evidence="1">
    <location>
        <begin position="1"/>
        <end position="87"/>
    </location>
</feature>
<evidence type="ECO:0000313" key="4">
    <source>
        <dbReference type="Proteomes" id="UP001596417"/>
    </source>
</evidence>
<dbReference type="InterPro" id="IPR058469">
    <property type="entry name" value="DUF8156"/>
</dbReference>
<sequence>MGRTNRTYRDLVQAMEERWAAYRRTLRRDDQAAFDRLFEHARAHADAGGMQNHPSIEETVLLSIVLEQQLLIDDLDDRLDHLETDLNPDT</sequence>
<gene>
    <name evidence="2" type="ORF">ACFQL7_28410</name>
    <name evidence="3" type="ORF">ACFQL7_28740</name>
</gene>
<dbReference type="EMBL" id="JBHTAX010000008">
    <property type="protein sequence ID" value="MFC7193329.1"/>
    <property type="molecule type" value="Genomic_DNA"/>
</dbReference>
<dbReference type="Proteomes" id="UP001596417">
    <property type="component" value="Unassembled WGS sequence"/>
</dbReference>
<dbReference type="RefSeq" id="WP_248910962.1">
    <property type="nucleotide sequence ID" value="NZ_JALLPK010000005.1"/>
</dbReference>
<protein>
    <recommendedName>
        <fullName evidence="1">DUF8156 domain-containing protein</fullName>
    </recommendedName>
</protein>
<evidence type="ECO:0000259" key="1">
    <source>
        <dbReference type="Pfam" id="PF26485"/>
    </source>
</evidence>
<dbReference type="Pfam" id="PF26485">
    <property type="entry name" value="DUF8156"/>
    <property type="match status" value="1"/>
</dbReference>
<name>A0ABD5YYA6_9EURY</name>
<organism evidence="3 4">
    <name type="scientific">Halocatena marina</name>
    <dbReference type="NCBI Taxonomy" id="2934937"/>
    <lineage>
        <taxon>Archaea</taxon>
        <taxon>Methanobacteriati</taxon>
        <taxon>Methanobacteriota</taxon>
        <taxon>Stenosarchaea group</taxon>
        <taxon>Halobacteria</taxon>
        <taxon>Halobacteriales</taxon>
        <taxon>Natronomonadaceae</taxon>
        <taxon>Halocatena</taxon>
    </lineage>
</organism>